<dbReference type="SUPFAM" id="SSF56300">
    <property type="entry name" value="Metallo-dependent phosphatases"/>
    <property type="match status" value="1"/>
</dbReference>
<sequence>MTRIGLLSDTHGYLDDRIAHHLRDCDEIWHAGDFGDARVVDELQSLAPRFRGVYGNIDGTDVRRTQPLVQNFEVEGLRVLMTHIGGYPGHYAPAARPLLAAAQPGLFITGHSHILRVMPDKKLGLLHLNPGAAGRHGFHQVRTLLRFGIEAGKVVDLQAVELGKRAG</sequence>
<dbReference type="Proteomes" id="UP000059542">
    <property type="component" value="Chromosome"/>
</dbReference>
<comment type="cofactor">
    <cofactor evidence="2">
        <name>a divalent metal cation</name>
        <dbReference type="ChEBI" id="CHEBI:60240"/>
    </cofactor>
</comment>
<dbReference type="OrthoDB" id="9785951at2"/>
<organism evidence="4 5">
    <name type="scientific">Hymenobacter sedentarius</name>
    <dbReference type="NCBI Taxonomy" id="1411621"/>
    <lineage>
        <taxon>Bacteria</taxon>
        <taxon>Pseudomonadati</taxon>
        <taxon>Bacteroidota</taxon>
        <taxon>Cytophagia</taxon>
        <taxon>Cytophagales</taxon>
        <taxon>Hymenobacteraceae</taxon>
        <taxon>Hymenobacter</taxon>
    </lineage>
</organism>
<dbReference type="EC" id="3.1.4.-" evidence="2"/>
<feature type="domain" description="Calcineurin-like phosphoesterase" evidence="3">
    <location>
        <begin position="3"/>
        <end position="150"/>
    </location>
</feature>
<dbReference type="EMBL" id="CP013909">
    <property type="protein sequence ID" value="ALW85756.1"/>
    <property type="molecule type" value="Genomic_DNA"/>
</dbReference>
<dbReference type="STRING" id="1411621.AUC43_12040"/>
<dbReference type="InterPro" id="IPR000979">
    <property type="entry name" value="Phosphodiesterase_MJ0936/Vps29"/>
</dbReference>
<dbReference type="InterPro" id="IPR029052">
    <property type="entry name" value="Metallo-depent_PP-like"/>
</dbReference>
<dbReference type="NCBIfam" id="TIGR00040">
    <property type="entry name" value="yfcE"/>
    <property type="match status" value="1"/>
</dbReference>
<protein>
    <recommendedName>
        <fullName evidence="2">Phosphoesterase</fullName>
        <ecNumber evidence="2">3.1.4.-</ecNumber>
    </recommendedName>
</protein>
<evidence type="ECO:0000256" key="2">
    <source>
        <dbReference type="RuleBase" id="RU362039"/>
    </source>
</evidence>
<evidence type="ECO:0000313" key="4">
    <source>
        <dbReference type="EMBL" id="ALW85756.1"/>
    </source>
</evidence>
<evidence type="ECO:0000313" key="5">
    <source>
        <dbReference type="Proteomes" id="UP000059542"/>
    </source>
</evidence>
<dbReference type="Gene3D" id="3.60.21.10">
    <property type="match status" value="1"/>
</dbReference>
<dbReference type="GO" id="GO:0016787">
    <property type="term" value="F:hydrolase activity"/>
    <property type="evidence" value="ECO:0007669"/>
    <property type="project" value="UniProtKB-UniRule"/>
</dbReference>
<comment type="similarity">
    <text evidence="1 2">Belongs to the metallophosphoesterase superfamily. YfcE family.</text>
</comment>
<name>A0A0U4AC43_9BACT</name>
<proteinExistence type="inferred from homology"/>
<gene>
    <name evidence="4" type="ORF">AUC43_12040</name>
</gene>
<evidence type="ECO:0000259" key="3">
    <source>
        <dbReference type="Pfam" id="PF12850"/>
    </source>
</evidence>
<keyword evidence="2" id="KW-0479">Metal-binding</keyword>
<dbReference type="RefSeq" id="WP_068193708.1">
    <property type="nucleotide sequence ID" value="NZ_CP013909.1"/>
</dbReference>
<dbReference type="Pfam" id="PF12850">
    <property type="entry name" value="Metallophos_2"/>
    <property type="match status" value="1"/>
</dbReference>
<dbReference type="KEGG" id="hyg:AUC43_12040"/>
<reference evidence="4 5" key="1">
    <citation type="submission" date="2015-12" db="EMBL/GenBank/DDBJ databases">
        <authorList>
            <person name="Shamseldin A."/>
            <person name="Moawad H."/>
            <person name="Abd El-Rahim W.M."/>
            <person name="Sadowsky M.J."/>
        </authorList>
    </citation>
    <scope>NUCLEOTIDE SEQUENCE [LARGE SCALE GENOMIC DNA]</scope>
    <source>
        <strain evidence="4 5">DG5B</strain>
    </source>
</reference>
<dbReference type="InterPro" id="IPR024654">
    <property type="entry name" value="Calcineurin-like_PHP_lpxH"/>
</dbReference>
<dbReference type="AlphaFoldDB" id="A0A0U4AC43"/>
<dbReference type="GO" id="GO:0046872">
    <property type="term" value="F:metal ion binding"/>
    <property type="evidence" value="ECO:0007669"/>
    <property type="project" value="UniProtKB-KW"/>
</dbReference>
<accession>A0A0U4AC43</accession>
<keyword evidence="5" id="KW-1185">Reference proteome</keyword>
<evidence type="ECO:0000256" key="1">
    <source>
        <dbReference type="ARBA" id="ARBA00008950"/>
    </source>
</evidence>